<keyword evidence="7" id="KW-1185">Reference proteome</keyword>
<accession>A0A430F8P1</accession>
<proteinExistence type="predicted"/>
<evidence type="ECO:0000256" key="2">
    <source>
        <dbReference type="ARBA" id="ARBA00012755"/>
    </source>
</evidence>
<dbReference type="InterPro" id="IPR038417">
    <property type="entry name" value="Alpga-gal_N_sf"/>
</dbReference>
<comment type="caution">
    <text evidence="6">The sequence shown here is derived from an EMBL/GenBank/DDBJ whole genome shotgun (WGS) entry which is preliminary data.</text>
</comment>
<dbReference type="FunFam" id="3.20.20.70:FF:000118">
    <property type="entry name" value="Alpha-galactosidase"/>
    <property type="match status" value="1"/>
</dbReference>
<keyword evidence="4" id="KW-0326">Glycosidase</keyword>
<evidence type="ECO:0000259" key="5">
    <source>
        <dbReference type="Pfam" id="PF16875"/>
    </source>
</evidence>
<reference evidence="6 7" key="1">
    <citation type="submission" date="2018-09" db="EMBL/GenBank/DDBJ databases">
        <title>Characterization of the phylogenetic diversity of five novel species belonging to the genus Bifidobacterium.</title>
        <authorList>
            <person name="Lugli G.A."/>
            <person name="Duranti S."/>
            <person name="Milani C."/>
        </authorList>
    </citation>
    <scope>NUCLEOTIDE SEQUENCE [LARGE SCALE GENOMIC DNA]</scope>
    <source>
        <strain evidence="6 7">2020B</strain>
    </source>
</reference>
<dbReference type="EC" id="3.2.1.22" evidence="2"/>
<name>A0A430F8P1_9BIFI</name>
<dbReference type="GO" id="GO:0016052">
    <property type="term" value="P:carbohydrate catabolic process"/>
    <property type="evidence" value="ECO:0007669"/>
    <property type="project" value="InterPro"/>
</dbReference>
<protein>
    <recommendedName>
        <fullName evidence="2">alpha-galactosidase</fullName>
        <ecNumber evidence="2">3.2.1.22</ecNumber>
    </recommendedName>
</protein>
<comment type="catalytic activity">
    <reaction evidence="1">
        <text>Hydrolysis of terminal, non-reducing alpha-D-galactose residues in alpha-D-galactosides, including galactose oligosaccharides, galactomannans and galactolipids.</text>
        <dbReference type="EC" id="3.2.1.22"/>
    </reaction>
</comment>
<dbReference type="InterPro" id="IPR000111">
    <property type="entry name" value="Glyco_hydro_27/36_CS"/>
</dbReference>
<dbReference type="InterPro" id="IPR017853">
    <property type="entry name" value="GH"/>
</dbReference>
<dbReference type="AlphaFoldDB" id="A0A430F8P1"/>
<evidence type="ECO:0000313" key="6">
    <source>
        <dbReference type="EMBL" id="RSX49187.1"/>
    </source>
</evidence>
<sequence length="720" mass="80093">MLFPGKPGSNGGEQTYLMLADAEVGEPLHAVLGVFAAEGPVSDGALMERPSSLVSASPSWRLPALVNGQWSGSFARPSVRGHRVVAEDGGPKLCAGRDWSPLFRISAPPIVDDNQMRIEMEDAAAGLRLVFECEALPGGALRMRYRLGNQCDGMYLVESVEARLPLPDDFTEILDFTGRHERERTPQRHHIADGTWIREGRRGKPSFEGTTLIAGTQGFTFSQGSVLEVQPAWSGNTMLAVDRDCEDSAAVHAGELLLPGEIALGNGKWYETPWVVVTASNHGLDGAAHSVHRWQRSLPAHPAVQPVTLNVWEAVYMDHSFEVLADIARRAGAIGVERFVLDDGWFHLRRDDRAGLGDWWVDPEVWPEGLGPLVDMVHGLGMQFGLWFEPEMVNQDSDVFRAHPDWILQTDDRTPLPHRHQQVLDLTHPEAFRHVFGQMCAIFEQYPIDYVKWDHNRDLLEAGGNRVYGAPVVHEQTLAFYRLLDELRARFPKVEWESCASGGGRIDMGVVERVCRFWASDVTDALSRQHIQRWTLQNVAPEYIGAHVSAPTSHQTRRTFSLDFRAATAVFYAFGIEWDIRKASSGDLAQLEQWITWYKEHRDFLHSGDAMRLDVDDPAVFAYGVIDGDGSHAIIAHAQLRESDSNRGVHLRIPHLDPDATYRLSWTGPAPAEAALEPLDQAGPLGAQVASGATLARRGVWIPRCHPESIRLIDVVQVRA</sequence>
<dbReference type="PROSITE" id="PS00512">
    <property type="entry name" value="ALPHA_GALACTOSIDASE"/>
    <property type="match status" value="1"/>
</dbReference>
<organism evidence="6 7">
    <name type="scientific">Bifidobacterium castoris</name>
    <dbReference type="NCBI Taxonomy" id="2306972"/>
    <lineage>
        <taxon>Bacteria</taxon>
        <taxon>Bacillati</taxon>
        <taxon>Actinomycetota</taxon>
        <taxon>Actinomycetes</taxon>
        <taxon>Bifidobacteriales</taxon>
        <taxon>Bifidobacteriaceae</taxon>
        <taxon>Bifidobacterium</taxon>
    </lineage>
</organism>
<dbReference type="Pfam" id="PF02065">
    <property type="entry name" value="Melibiase"/>
    <property type="match status" value="1"/>
</dbReference>
<dbReference type="RefSeq" id="WP_126031655.1">
    <property type="nucleotide sequence ID" value="NZ_QXGI01000002.1"/>
</dbReference>
<dbReference type="PANTHER" id="PTHR43053:SF3">
    <property type="entry name" value="ALPHA-GALACTOSIDASE C-RELATED"/>
    <property type="match status" value="1"/>
</dbReference>
<feature type="domain" description="Glycosyl hydrolase family 36 N-terminal" evidence="5">
    <location>
        <begin position="112"/>
        <end position="264"/>
    </location>
</feature>
<dbReference type="CDD" id="cd14791">
    <property type="entry name" value="GH36"/>
    <property type="match status" value="1"/>
</dbReference>
<dbReference type="OrthoDB" id="9758822at2"/>
<evidence type="ECO:0000256" key="3">
    <source>
        <dbReference type="ARBA" id="ARBA00022801"/>
    </source>
</evidence>
<dbReference type="PRINTS" id="PR00743">
    <property type="entry name" value="GLHYDRLASE36"/>
</dbReference>
<dbReference type="InterPro" id="IPR050985">
    <property type="entry name" value="Alpha-glycosidase_related"/>
</dbReference>
<dbReference type="SUPFAM" id="SSF51445">
    <property type="entry name" value="(Trans)glycosidases"/>
    <property type="match status" value="1"/>
</dbReference>
<dbReference type="InterPro" id="IPR031704">
    <property type="entry name" value="Glyco_hydro_36_N"/>
</dbReference>
<dbReference type="Pfam" id="PF16875">
    <property type="entry name" value="Glyco_hydro_36N"/>
    <property type="match status" value="1"/>
</dbReference>
<evidence type="ECO:0000313" key="7">
    <source>
        <dbReference type="Proteomes" id="UP000288052"/>
    </source>
</evidence>
<dbReference type="InterPro" id="IPR013785">
    <property type="entry name" value="Aldolase_TIM"/>
</dbReference>
<dbReference type="Gene3D" id="3.20.20.70">
    <property type="entry name" value="Aldolase class I"/>
    <property type="match status" value="1"/>
</dbReference>
<keyword evidence="3 6" id="KW-0378">Hydrolase</keyword>
<dbReference type="GO" id="GO:0004557">
    <property type="term" value="F:alpha-galactosidase activity"/>
    <property type="evidence" value="ECO:0007669"/>
    <property type="project" value="UniProtKB-EC"/>
</dbReference>
<dbReference type="InterPro" id="IPR002252">
    <property type="entry name" value="Glyco_hydro_36"/>
</dbReference>
<dbReference type="Gene3D" id="2.70.98.60">
    <property type="entry name" value="alpha-galactosidase from lactobacil brevis"/>
    <property type="match status" value="1"/>
</dbReference>
<gene>
    <name evidence="6" type="ORF">D2E22_0607</name>
</gene>
<dbReference type="PANTHER" id="PTHR43053">
    <property type="entry name" value="GLYCOSIDASE FAMILY 31"/>
    <property type="match status" value="1"/>
</dbReference>
<evidence type="ECO:0000256" key="1">
    <source>
        <dbReference type="ARBA" id="ARBA00001255"/>
    </source>
</evidence>
<dbReference type="Proteomes" id="UP000288052">
    <property type="component" value="Unassembled WGS sequence"/>
</dbReference>
<dbReference type="EMBL" id="QXGI01000002">
    <property type="protein sequence ID" value="RSX49187.1"/>
    <property type="molecule type" value="Genomic_DNA"/>
</dbReference>
<evidence type="ECO:0000256" key="4">
    <source>
        <dbReference type="ARBA" id="ARBA00023295"/>
    </source>
</evidence>